<keyword evidence="1 2" id="KW-0129">CBS domain</keyword>
<evidence type="ECO:0000313" key="4">
    <source>
        <dbReference type="EMBL" id="AIY65728.1"/>
    </source>
</evidence>
<dbReference type="InterPro" id="IPR051257">
    <property type="entry name" value="Diverse_CBS-Domain"/>
</dbReference>
<name>A0A0A7EGQ9_9GAMM</name>
<dbReference type="EMBL" id="CP009888">
    <property type="protein sequence ID" value="AIY65728.1"/>
    <property type="molecule type" value="Genomic_DNA"/>
</dbReference>
<dbReference type="eggNOG" id="COG0517">
    <property type="taxonomic scope" value="Bacteria"/>
</dbReference>
<dbReference type="RefSeq" id="WP_038641912.1">
    <property type="nucleotide sequence ID" value="NZ_CP009888.1"/>
</dbReference>
<sequence>MQSIKVKDYMTHRAVTFTLHMTVSEASERLLIAHQIGGPVLDEHKHVVGFLSEQDCLERMLEDTYQNESHYKVVDIMRTDVLAIDEDHSVLDLAQSMLTNKPKIYPVVDANKRLVGVITRSDVLRAIDQHHHAIYEQGHRRFV</sequence>
<evidence type="ECO:0000313" key="5">
    <source>
        <dbReference type="Proteomes" id="UP000030341"/>
    </source>
</evidence>
<evidence type="ECO:0000256" key="2">
    <source>
        <dbReference type="PROSITE-ProRule" id="PRU00703"/>
    </source>
</evidence>
<dbReference type="PANTHER" id="PTHR43080:SF26">
    <property type="entry name" value="REGULATORY PROTEIN"/>
    <property type="match status" value="1"/>
</dbReference>
<dbReference type="PANTHER" id="PTHR43080">
    <property type="entry name" value="CBS DOMAIN-CONTAINING PROTEIN CBSX3, MITOCHONDRIAL"/>
    <property type="match status" value="1"/>
</dbReference>
<dbReference type="PROSITE" id="PS51371">
    <property type="entry name" value="CBS"/>
    <property type="match status" value="2"/>
</dbReference>
<protein>
    <submittedName>
        <fullName evidence="4">CBS domain protein</fullName>
    </submittedName>
</protein>
<dbReference type="InterPro" id="IPR046342">
    <property type="entry name" value="CBS_dom_sf"/>
</dbReference>
<reference evidence="4 5" key="1">
    <citation type="submission" date="2014-11" db="EMBL/GenBank/DDBJ databases">
        <title>Complete Genome Sequence of Pseudoalteromonas sp. Strain OCN003 Isolated from Kaneohe Bay, Oahu, Hawaii.</title>
        <authorList>
            <person name="Beurmann S."/>
            <person name="Videau P."/>
            <person name="Ushijima B."/>
            <person name="Smith A.M."/>
            <person name="Aeby G.S."/>
            <person name="Callahan S.M."/>
            <person name="Belcaid M."/>
        </authorList>
    </citation>
    <scope>NUCLEOTIDE SEQUENCE [LARGE SCALE GENOMIC DNA]</scope>
    <source>
        <strain evidence="4 5">OCN003</strain>
    </source>
</reference>
<evidence type="ECO:0000256" key="1">
    <source>
        <dbReference type="ARBA" id="ARBA00023122"/>
    </source>
</evidence>
<organism evidence="4 5">
    <name type="scientific">Pseudoalteromonas piratica</name>
    <dbReference type="NCBI Taxonomy" id="1348114"/>
    <lineage>
        <taxon>Bacteria</taxon>
        <taxon>Pseudomonadati</taxon>
        <taxon>Pseudomonadota</taxon>
        <taxon>Gammaproteobacteria</taxon>
        <taxon>Alteromonadales</taxon>
        <taxon>Pseudoalteromonadaceae</taxon>
        <taxon>Pseudoalteromonas</taxon>
    </lineage>
</organism>
<dbReference type="CDD" id="cd04629">
    <property type="entry name" value="CBS_pair_bac"/>
    <property type="match status" value="1"/>
</dbReference>
<feature type="domain" description="CBS" evidence="3">
    <location>
        <begin position="77"/>
        <end position="134"/>
    </location>
</feature>
<dbReference type="KEGG" id="pseo:OM33_11655"/>
<dbReference type="Gene3D" id="3.10.580.10">
    <property type="entry name" value="CBS-domain"/>
    <property type="match status" value="1"/>
</dbReference>
<proteinExistence type="predicted"/>
<dbReference type="InterPro" id="IPR000644">
    <property type="entry name" value="CBS_dom"/>
</dbReference>
<gene>
    <name evidence="4" type="ORF">OM33_11655</name>
</gene>
<evidence type="ECO:0000259" key="3">
    <source>
        <dbReference type="PROSITE" id="PS51371"/>
    </source>
</evidence>
<dbReference type="AlphaFoldDB" id="A0A0A7EGQ9"/>
<accession>A0A0A7EGQ9</accession>
<dbReference type="STRING" id="1348114.OM33_11655"/>
<dbReference type="InterPro" id="IPR044729">
    <property type="entry name" value="CBS_bac"/>
</dbReference>
<dbReference type="Proteomes" id="UP000030341">
    <property type="component" value="Chromosome 1"/>
</dbReference>
<feature type="domain" description="CBS" evidence="3">
    <location>
        <begin position="10"/>
        <end position="69"/>
    </location>
</feature>
<keyword evidence="5" id="KW-1185">Reference proteome</keyword>
<dbReference type="SUPFAM" id="SSF54631">
    <property type="entry name" value="CBS-domain pair"/>
    <property type="match status" value="1"/>
</dbReference>
<dbReference type="Pfam" id="PF00571">
    <property type="entry name" value="CBS"/>
    <property type="match status" value="2"/>
</dbReference>
<dbReference type="SMART" id="SM00116">
    <property type="entry name" value="CBS"/>
    <property type="match status" value="2"/>
</dbReference>
<dbReference type="HOGENOM" id="CLU_040681_9_2_6"/>
<dbReference type="OrthoDB" id="9790355at2"/>